<dbReference type="Proteomes" id="UP000255233">
    <property type="component" value="Unassembled WGS sequence"/>
</dbReference>
<evidence type="ECO:0000313" key="3">
    <source>
        <dbReference type="Proteomes" id="UP000255233"/>
    </source>
</evidence>
<dbReference type="InterPro" id="IPR029045">
    <property type="entry name" value="ClpP/crotonase-like_dom_sf"/>
</dbReference>
<evidence type="ECO:0000259" key="1">
    <source>
        <dbReference type="Pfam" id="PF03572"/>
    </source>
</evidence>
<dbReference type="SUPFAM" id="SSF52096">
    <property type="entry name" value="ClpP/crotonase"/>
    <property type="match status" value="1"/>
</dbReference>
<dbReference type="AlphaFoldDB" id="A0A379MTD2"/>
<dbReference type="InterPro" id="IPR005151">
    <property type="entry name" value="Tail-specific_protease"/>
</dbReference>
<sequence length="516" mass="59973">MVPAAPGQESDLSFLSHEKRAEEIDFVIRQIDSVYVYGRRGIGDDEWNRRLGIIRSKIDSAENWNEYYYALRYFGMLIEDGHFTFPDRGYYNRTRIFQKTDTLFPVWVKAWKDGTVYAHRDYTGRIPENAKILRVNGRSAQEMTLIQRSIPCWEKDEQVYYGPDESDPKSWYNLMNFLFMEGFKAPYRVEYTLPGSERVDTAVLAGMTRQELYKAYKKHRQRVKGDNVWNLLFGGKTITTRKIRDRSAVMTIDYFWGENMLAMLFAHKDKRYPRKLKKAMAWVSRHKIDTLILDISNNSGGMTDNVYLTLNYFTKKTVDANRAYRVNDGNREKIKTVIRNTPYEKLFGLTPEQHERMASYVDSIESGEYFTTDMVYDVRFRPAPELKHRYRGKVYLLTSEATYSAAQLFAQYFRELGIGLTAGRPCGGYASISGGNSQSVGLPYASRFVLSIPYASLRNDVRAPRFEYDSVDILIPREEFTCDDWLAGKREENLSDRFIGQFRSGTLPVVEPAPQE</sequence>
<reference evidence="2 3" key="1">
    <citation type="submission" date="2018-06" db="EMBL/GenBank/DDBJ databases">
        <authorList>
            <consortium name="Pathogen Informatics"/>
            <person name="Doyle S."/>
        </authorList>
    </citation>
    <scope>NUCLEOTIDE SEQUENCE [LARGE SCALE GENOMIC DNA]</scope>
    <source>
        <strain evidence="2 3">NCTC11190</strain>
    </source>
</reference>
<dbReference type="GO" id="GO:0008236">
    <property type="term" value="F:serine-type peptidase activity"/>
    <property type="evidence" value="ECO:0007669"/>
    <property type="project" value="InterPro"/>
</dbReference>
<protein>
    <submittedName>
        <fullName evidence="2">Peptidase family S41</fullName>
    </submittedName>
</protein>
<feature type="domain" description="Tail specific protease" evidence="1">
    <location>
        <begin position="271"/>
        <end position="436"/>
    </location>
</feature>
<gene>
    <name evidence="2" type="ORF">NCTC11190_02038</name>
</gene>
<dbReference type="GO" id="GO:0006508">
    <property type="term" value="P:proteolysis"/>
    <property type="evidence" value="ECO:0007669"/>
    <property type="project" value="InterPro"/>
</dbReference>
<evidence type="ECO:0000313" key="2">
    <source>
        <dbReference type="EMBL" id="SUE34805.1"/>
    </source>
</evidence>
<dbReference type="Gene3D" id="3.90.226.10">
    <property type="entry name" value="2-enoyl-CoA Hydratase, Chain A, domain 1"/>
    <property type="match status" value="1"/>
</dbReference>
<organism evidence="2 3">
    <name type="scientific">Rikenella microfusus</name>
    <dbReference type="NCBI Taxonomy" id="28139"/>
    <lineage>
        <taxon>Bacteria</taxon>
        <taxon>Pseudomonadati</taxon>
        <taxon>Bacteroidota</taxon>
        <taxon>Bacteroidia</taxon>
        <taxon>Bacteroidales</taxon>
        <taxon>Rikenellaceae</taxon>
        <taxon>Rikenella</taxon>
    </lineage>
</organism>
<accession>A0A379MTD2</accession>
<name>A0A379MTD2_9BACT</name>
<proteinExistence type="predicted"/>
<keyword evidence="3" id="KW-1185">Reference proteome</keyword>
<dbReference type="EMBL" id="UGVL01000001">
    <property type="protein sequence ID" value="SUE34805.1"/>
    <property type="molecule type" value="Genomic_DNA"/>
</dbReference>
<dbReference type="Pfam" id="PF03572">
    <property type="entry name" value="Peptidase_S41"/>
    <property type="match status" value="1"/>
</dbReference>